<name>A0A0N1I6G2_PAPMA</name>
<organism evidence="1 2">
    <name type="scientific">Papilio machaon</name>
    <name type="common">Old World swallowtail butterfly</name>
    <dbReference type="NCBI Taxonomy" id="76193"/>
    <lineage>
        <taxon>Eukaryota</taxon>
        <taxon>Metazoa</taxon>
        <taxon>Ecdysozoa</taxon>
        <taxon>Arthropoda</taxon>
        <taxon>Hexapoda</taxon>
        <taxon>Insecta</taxon>
        <taxon>Pterygota</taxon>
        <taxon>Neoptera</taxon>
        <taxon>Endopterygota</taxon>
        <taxon>Lepidoptera</taxon>
        <taxon>Glossata</taxon>
        <taxon>Ditrysia</taxon>
        <taxon>Papilionoidea</taxon>
        <taxon>Papilionidae</taxon>
        <taxon>Papilioninae</taxon>
        <taxon>Papilio</taxon>
    </lineage>
</organism>
<sequence length="92" mass="10501">MVQSEDPGQRPPQDAREREIIQEVLLGYMGDIVRWLCLLFQMVSVPRIPLTSKVKVERRVSELARHGWRPPGGPSPSHATFDCDCSRQFVVN</sequence>
<gene>
    <name evidence="1" type="ORF">RR48_03895</name>
</gene>
<evidence type="ECO:0000313" key="2">
    <source>
        <dbReference type="Proteomes" id="UP000053240"/>
    </source>
</evidence>
<dbReference type="EMBL" id="KQ460813">
    <property type="protein sequence ID" value="KPJ12148.1"/>
    <property type="molecule type" value="Genomic_DNA"/>
</dbReference>
<dbReference type="AlphaFoldDB" id="A0A0N1I6G2"/>
<dbReference type="Proteomes" id="UP000053240">
    <property type="component" value="Unassembled WGS sequence"/>
</dbReference>
<proteinExistence type="predicted"/>
<evidence type="ECO:0000313" key="1">
    <source>
        <dbReference type="EMBL" id="KPJ12148.1"/>
    </source>
</evidence>
<reference evidence="1 2" key="1">
    <citation type="journal article" date="2015" name="Nat. Commun.">
        <title>Outbred genome sequencing and CRISPR/Cas9 gene editing in butterflies.</title>
        <authorList>
            <person name="Li X."/>
            <person name="Fan D."/>
            <person name="Zhang W."/>
            <person name="Liu G."/>
            <person name="Zhang L."/>
            <person name="Zhao L."/>
            <person name="Fang X."/>
            <person name="Chen L."/>
            <person name="Dong Y."/>
            <person name="Chen Y."/>
            <person name="Ding Y."/>
            <person name="Zhao R."/>
            <person name="Feng M."/>
            <person name="Zhu Y."/>
            <person name="Feng Y."/>
            <person name="Jiang X."/>
            <person name="Zhu D."/>
            <person name="Xiang H."/>
            <person name="Feng X."/>
            <person name="Li S."/>
            <person name="Wang J."/>
            <person name="Zhang G."/>
            <person name="Kronforst M.R."/>
            <person name="Wang W."/>
        </authorList>
    </citation>
    <scope>NUCLEOTIDE SEQUENCE [LARGE SCALE GENOMIC DNA]</scope>
    <source>
        <strain evidence="1">Ya'a_city_454_Pm</strain>
        <tissue evidence="1">Whole body</tissue>
    </source>
</reference>
<keyword evidence="2" id="KW-1185">Reference proteome</keyword>
<protein>
    <submittedName>
        <fullName evidence="1">Uncharacterized protein</fullName>
    </submittedName>
</protein>
<accession>A0A0N1I6G2</accession>
<dbReference type="InParanoid" id="A0A0N1I6G2"/>